<dbReference type="EMBL" id="QANO01000136">
    <property type="protein sequence ID" value="PTU50786.1"/>
    <property type="molecule type" value="Genomic_DNA"/>
</dbReference>
<accession>A0A2R7UFT4</accession>
<organism evidence="1 2">
    <name type="scientific">Pseudomonas plecoglossicida</name>
    <dbReference type="NCBI Taxonomy" id="70775"/>
    <lineage>
        <taxon>Bacteria</taxon>
        <taxon>Pseudomonadati</taxon>
        <taxon>Pseudomonadota</taxon>
        <taxon>Gammaproteobacteria</taxon>
        <taxon>Pseudomonadales</taxon>
        <taxon>Pseudomonadaceae</taxon>
        <taxon>Pseudomonas</taxon>
    </lineage>
</organism>
<protein>
    <submittedName>
        <fullName evidence="1">Uncharacterized protein</fullName>
    </submittedName>
</protein>
<sequence>MPTKPATQPWEDLHACLRLAQLGANQAHDRQQDGQRWFNHFLQGLEDIGIELFERTTKSINCVPTDAVFQDVFNGWIPAPQRHNLKFERVAKDILNGLKQPDLALLRSTSASSHLRIDFDLDDNGSPLAIIFHLCCATDPDAPRTRVALLLDHMGAKLDTRAFEARRVQIENRLQAYSDLDQF</sequence>
<name>A0A2R7UFT4_PSEDL</name>
<proteinExistence type="predicted"/>
<reference evidence="1 2" key="1">
    <citation type="submission" date="2018-04" db="EMBL/GenBank/DDBJ databases">
        <authorList>
            <person name="Go L.Y."/>
            <person name="Mitchell J.A."/>
        </authorList>
    </citation>
    <scope>NUCLEOTIDE SEQUENCE [LARGE SCALE GENOMIC DNA]</scope>
    <source>
        <strain evidence="1 2">KCJK7865</strain>
    </source>
</reference>
<comment type="caution">
    <text evidence="1">The sequence shown here is derived from an EMBL/GenBank/DDBJ whole genome shotgun (WGS) entry which is preliminary data.</text>
</comment>
<gene>
    <name evidence="1" type="ORF">DBB42_18580</name>
</gene>
<dbReference type="AlphaFoldDB" id="A0A2R7UFT4"/>
<dbReference type="Proteomes" id="UP000244874">
    <property type="component" value="Unassembled WGS sequence"/>
</dbReference>
<evidence type="ECO:0000313" key="2">
    <source>
        <dbReference type="Proteomes" id="UP000244874"/>
    </source>
</evidence>
<evidence type="ECO:0000313" key="1">
    <source>
        <dbReference type="EMBL" id="PTU50786.1"/>
    </source>
</evidence>
<dbReference type="RefSeq" id="WP_108481149.1">
    <property type="nucleotide sequence ID" value="NZ_QANO01000136.1"/>
</dbReference>